<dbReference type="Proteomes" id="UP000427636">
    <property type="component" value="Chromosome"/>
</dbReference>
<feature type="transmembrane region" description="Helical" evidence="1">
    <location>
        <begin position="123"/>
        <end position="141"/>
    </location>
</feature>
<keyword evidence="1" id="KW-1133">Transmembrane helix</keyword>
<sequence>MSDKVEFFINRVNTLAPDILSNMLEIFMVIFFICLVWMVKNILCFVIKKIIKYIVNKRRDKEVRKNIVNIWNRIVLWEKESWYIIKERKNIYTFLCGILILTFVMSVSMLICYRIILFRLLKISVKIVLLILFLLLLVIIIKKVRESKYLKKVRESKYLKKVIETPIKDEKQFVRELRGLVKGGNNVMIGNIIKYTKEITPEKLVDILRGFSVPDLNKLIYTLQKDIEQRTIKINWSLILKLIPFIGAVFGTEQYVKGYIGEVNQGDSSIIIVFTAAILDYLIIWFLCYLYGVLIEEIPITSKYLLYQLEYTVEEKKQKKIDNQEVRLVRFPKIDRRGRKKGYKKI</sequence>
<reference evidence="3 5" key="2">
    <citation type="submission" date="2019-11" db="EMBL/GenBank/DDBJ databases">
        <title>FDA dAtabase for Regulatory Grade micrObial Sequences (FDA-ARGOS): Supporting development and validation of Infectious Disease Dx tests.</title>
        <authorList>
            <person name="Turner S."/>
            <person name="Byrd R."/>
            <person name="Tallon L."/>
            <person name="Sadzewicz L."/>
            <person name="Vavikolanu K."/>
            <person name="Mehta A."/>
            <person name="Aluvathingal J."/>
            <person name="Nadendla S."/>
            <person name="Myers T."/>
            <person name="Yan Y."/>
            <person name="Sichtig H."/>
        </authorList>
    </citation>
    <scope>NUCLEOTIDE SEQUENCE [LARGE SCALE GENOMIC DNA]</scope>
    <source>
        <strain evidence="3 5">FDAARGOS_742</strain>
    </source>
</reference>
<dbReference type="GeneID" id="84802065"/>
<proteinExistence type="predicted"/>
<evidence type="ECO:0000256" key="1">
    <source>
        <dbReference type="SAM" id="Phobius"/>
    </source>
</evidence>
<feature type="transmembrane region" description="Helical" evidence="1">
    <location>
        <begin position="270"/>
        <end position="294"/>
    </location>
</feature>
<dbReference type="Proteomes" id="UP000235670">
    <property type="component" value="Unassembled WGS sequence"/>
</dbReference>
<dbReference type="EMBL" id="PNGT01000001">
    <property type="protein sequence ID" value="PMC53038.1"/>
    <property type="molecule type" value="Genomic_DNA"/>
</dbReference>
<accession>A0A2N6SGJ0</accession>
<name>A0A2N6SGJ0_9BACL</name>
<dbReference type="RefSeq" id="WP_102189225.1">
    <property type="nucleotide sequence ID" value="NZ_CP046313.1"/>
</dbReference>
<keyword evidence="5" id="KW-1185">Reference proteome</keyword>
<keyword evidence="1" id="KW-0472">Membrane</keyword>
<dbReference type="AlphaFoldDB" id="A0A2N6SGJ0"/>
<feature type="transmembrane region" description="Helical" evidence="1">
    <location>
        <begin position="91"/>
        <end position="117"/>
    </location>
</feature>
<evidence type="ECO:0000313" key="2">
    <source>
        <dbReference type="EMBL" id="PMC53038.1"/>
    </source>
</evidence>
<feature type="transmembrane region" description="Helical" evidence="1">
    <location>
        <begin position="26"/>
        <end position="51"/>
    </location>
</feature>
<gene>
    <name evidence="2" type="ORF">CJ218_00390</name>
    <name evidence="3" type="ORF">FOC50_02195</name>
</gene>
<dbReference type="EMBL" id="CP046313">
    <property type="protein sequence ID" value="QGS07178.1"/>
    <property type="molecule type" value="Genomic_DNA"/>
</dbReference>
<evidence type="ECO:0000313" key="4">
    <source>
        <dbReference type="Proteomes" id="UP000235670"/>
    </source>
</evidence>
<feature type="transmembrane region" description="Helical" evidence="1">
    <location>
        <begin position="234"/>
        <end position="250"/>
    </location>
</feature>
<keyword evidence="1" id="KW-0812">Transmembrane</keyword>
<protein>
    <submittedName>
        <fullName evidence="2">Uncharacterized protein</fullName>
    </submittedName>
</protein>
<evidence type="ECO:0000313" key="5">
    <source>
        <dbReference type="Proteomes" id="UP000427636"/>
    </source>
</evidence>
<evidence type="ECO:0000313" key="3">
    <source>
        <dbReference type="EMBL" id="QGS07178.1"/>
    </source>
</evidence>
<organism evidence="2 4">
    <name type="scientific">Gemella sanguinis</name>
    <dbReference type="NCBI Taxonomy" id="84135"/>
    <lineage>
        <taxon>Bacteria</taxon>
        <taxon>Bacillati</taxon>
        <taxon>Bacillota</taxon>
        <taxon>Bacilli</taxon>
        <taxon>Bacillales</taxon>
        <taxon>Gemellaceae</taxon>
        <taxon>Gemella</taxon>
    </lineage>
</organism>
<reference evidence="2 4" key="1">
    <citation type="submission" date="2017-09" db="EMBL/GenBank/DDBJ databases">
        <title>Bacterial strain isolated from the female urinary microbiota.</title>
        <authorList>
            <person name="Thomas-White K."/>
            <person name="Kumar N."/>
            <person name="Forster S."/>
            <person name="Putonti C."/>
            <person name="Lawley T."/>
            <person name="Wolfe A.J."/>
        </authorList>
    </citation>
    <scope>NUCLEOTIDE SEQUENCE [LARGE SCALE GENOMIC DNA]</scope>
    <source>
        <strain evidence="2 4">UMB0186</strain>
    </source>
</reference>